<proteinExistence type="predicted"/>
<feature type="compositionally biased region" description="Basic residues" evidence="1">
    <location>
        <begin position="256"/>
        <end position="266"/>
    </location>
</feature>
<evidence type="ECO:0000256" key="1">
    <source>
        <dbReference type="SAM" id="MobiDB-lite"/>
    </source>
</evidence>
<accession>A0A5C3FAK7</accession>
<dbReference type="OrthoDB" id="2547097at2759"/>
<feature type="region of interest" description="Disordered" evidence="1">
    <location>
        <begin position="638"/>
        <end position="675"/>
    </location>
</feature>
<evidence type="ECO:0000313" key="3">
    <source>
        <dbReference type="Proteomes" id="UP000323386"/>
    </source>
</evidence>
<feature type="region of interest" description="Disordered" evidence="1">
    <location>
        <begin position="336"/>
        <end position="379"/>
    </location>
</feature>
<feature type="compositionally biased region" description="Acidic residues" evidence="1">
    <location>
        <begin position="529"/>
        <end position="541"/>
    </location>
</feature>
<feature type="region of interest" description="Disordered" evidence="1">
    <location>
        <begin position="476"/>
        <end position="559"/>
    </location>
</feature>
<dbReference type="EMBL" id="OOIP01000022">
    <property type="protein sequence ID" value="SPO40727.1"/>
    <property type="molecule type" value="Genomic_DNA"/>
</dbReference>
<gene>
    <name evidence="2" type="ORF">PSFLO_06209</name>
</gene>
<feature type="compositionally biased region" description="Basic and acidic residues" evidence="1">
    <location>
        <begin position="483"/>
        <end position="492"/>
    </location>
</feature>
<name>A0A5C3FAK7_9BASI</name>
<dbReference type="Proteomes" id="UP000323386">
    <property type="component" value="Unassembled WGS sequence"/>
</dbReference>
<evidence type="ECO:0000313" key="2">
    <source>
        <dbReference type="EMBL" id="SPO40727.1"/>
    </source>
</evidence>
<reference evidence="2 3" key="1">
    <citation type="submission" date="2018-03" db="EMBL/GenBank/DDBJ databases">
        <authorList>
            <person name="Guldener U."/>
        </authorList>
    </citation>
    <scope>NUCLEOTIDE SEQUENCE [LARGE SCALE GENOMIC DNA]</scope>
    <source>
        <strain evidence="2 3">DAOM196992</strain>
    </source>
</reference>
<feature type="compositionally biased region" description="Basic and acidic residues" evidence="1">
    <location>
        <begin position="662"/>
        <end position="675"/>
    </location>
</feature>
<keyword evidence="3" id="KW-1185">Reference proteome</keyword>
<sequence>MTSRKRRTGDERLASPPLHAQPLLVRNLVLLPVSLIGLAHDATFVEPLRLDVAALLSDFARRWLARGPANDGGAEADQRASPFHVFTQAWIHGGWDYVHFAYTDHRETQTRFCETISRVFLERLLPLARSQEANKSAASLSDDDALAAVGVVFALFLLWDTQIFPQAGVGIAHCRRAMETIKVEADLLDLLLKLPALCRPALNTGAKGAGPSQPSASPHAAPPEADLIYVLRRLCGLDCQVGDSTADDESGQEPRSKRRKRTKTNRYARVTMADRVEVSSSILKIKGREGNPILDVIPPTNKATRIPRIFPSSRLMTRAQGDRSFHRVARAVAVRYEDEAESEKRGGSESPAGPRRPDGSNDAQLADGDQATNERQSATRRMLGSLSRSDVLRLRAMQRLGLDAIGALSGASLQQLRSEPAAESDEEEVEIEHPSWVGLSRYTIGLRTALEADPQLPDVDLDEIDRRGDEYKQARARLMRTHSRPDRREALQDRVSAADDVDGTGAEVGTHGNDSEGQDDGEEAHGIDDDGDDEDESDSDHDDSMGGSEDGDDSGAPRIDYPALLFARFAAGEASTGSSILGDDGVETGDLDVESTASLSIAEMWRWAARRTNEAFLASRNEAAGPVSAVMGARQSGARLPLAAERGDGLGNSHRGQGSDGISRDDGNGHVNDDG</sequence>
<dbReference type="AlphaFoldDB" id="A0A5C3FAK7"/>
<organism evidence="2 3">
    <name type="scientific">Pseudozyma flocculosa</name>
    <dbReference type="NCBI Taxonomy" id="84751"/>
    <lineage>
        <taxon>Eukaryota</taxon>
        <taxon>Fungi</taxon>
        <taxon>Dikarya</taxon>
        <taxon>Basidiomycota</taxon>
        <taxon>Ustilaginomycotina</taxon>
        <taxon>Ustilaginomycetes</taxon>
        <taxon>Ustilaginales</taxon>
        <taxon>Ustilaginaceae</taxon>
        <taxon>Pseudozyma</taxon>
    </lineage>
</organism>
<feature type="region of interest" description="Disordered" evidence="1">
    <location>
        <begin position="243"/>
        <end position="267"/>
    </location>
</feature>
<protein>
    <submittedName>
        <fullName evidence="2">Uncharacterized protein</fullName>
    </submittedName>
</protein>